<reference evidence="1 2" key="1">
    <citation type="submission" date="2014-09" db="EMBL/GenBank/DDBJ databases">
        <authorList>
            <person name="McGinnis J.M."/>
            <person name="Wolfgang W.J."/>
        </authorList>
    </citation>
    <scope>NUCLEOTIDE SEQUENCE [LARGE SCALE GENOMIC DNA]</scope>
    <source>
        <strain evidence="1 2">5503</strain>
    </source>
</reference>
<gene>
    <name evidence="1" type="ORF">IX56_01985</name>
</gene>
<sequence>MSETSAHLALPFIMAAQAQKHVTMNEALRMLDGIVQLAILDRDLTTPPASPAEGDRYIPASGATGAWAGWAGSIAYWIDGAWMRILPSAGWMAWIEDEAQAIVWTGSAWIPVVDAMGFIAQAASVAVAREANGATTGMAVLEETLTGLSGASGDSTIVIPNRAIVLGVSVRTVTAVLGASSFDCGVSGEPSKFGGSLGVAVGSSNIGVIGPTAFYADTPVRLTANGGNFAGGAVRIAIHYLTCGAPG</sequence>
<evidence type="ECO:0000313" key="1">
    <source>
        <dbReference type="EMBL" id="KGJ23415.1"/>
    </source>
</evidence>
<accession>A0A099GKR1</accession>
<comment type="caution">
    <text evidence="1">The sequence shown here is derived from an EMBL/GenBank/DDBJ whole genome shotgun (WGS) entry which is preliminary data.</text>
</comment>
<dbReference type="InterPro" id="IPR021251">
    <property type="entry name" value="DUF2793"/>
</dbReference>
<name>A0A099GKR1_9RHOB</name>
<protein>
    <submittedName>
        <fullName evidence="1">Ribonuclease III</fullName>
    </submittedName>
</protein>
<dbReference type="AlphaFoldDB" id="A0A099GKR1"/>
<proteinExistence type="predicted"/>
<reference evidence="1 2" key="2">
    <citation type="submission" date="2014-10" db="EMBL/GenBank/DDBJ databases">
        <title>Paracoccus sanguinis sp. nov., isolated from clinical specimens of New York State patients.</title>
        <authorList>
            <person name="Mingle L.A."/>
            <person name="Cole J.A."/>
            <person name="Lapierre P."/>
            <person name="Musser K.A."/>
        </authorList>
    </citation>
    <scope>NUCLEOTIDE SEQUENCE [LARGE SCALE GENOMIC DNA]</scope>
    <source>
        <strain evidence="1 2">5503</strain>
    </source>
</reference>
<dbReference type="Pfam" id="PF10983">
    <property type="entry name" value="DUF2793"/>
    <property type="match status" value="1"/>
</dbReference>
<dbReference type="EMBL" id="JRKQ01000005">
    <property type="protein sequence ID" value="KGJ23415.1"/>
    <property type="molecule type" value="Genomic_DNA"/>
</dbReference>
<dbReference type="Proteomes" id="UP000029858">
    <property type="component" value="Unassembled WGS sequence"/>
</dbReference>
<organism evidence="1 2">
    <name type="scientific">Paracoccus sanguinis</name>
    <dbReference type="NCBI Taxonomy" id="1545044"/>
    <lineage>
        <taxon>Bacteria</taxon>
        <taxon>Pseudomonadati</taxon>
        <taxon>Pseudomonadota</taxon>
        <taxon>Alphaproteobacteria</taxon>
        <taxon>Rhodobacterales</taxon>
        <taxon>Paracoccaceae</taxon>
        <taxon>Paracoccus</taxon>
    </lineage>
</organism>
<evidence type="ECO:0000313" key="2">
    <source>
        <dbReference type="Proteomes" id="UP000029858"/>
    </source>
</evidence>
<dbReference type="RefSeq" id="WP_036706984.1">
    <property type="nucleotide sequence ID" value="NZ_JRKQ01000005.1"/>
</dbReference>